<keyword evidence="3" id="KW-1185">Reference proteome</keyword>
<comment type="caution">
    <text evidence="2">The sequence shown here is derived from an EMBL/GenBank/DDBJ whole genome shotgun (WGS) entry which is preliminary data.</text>
</comment>
<dbReference type="RefSeq" id="WP_138050760.1">
    <property type="nucleotide sequence ID" value="NZ_VBZC01000095.1"/>
</dbReference>
<dbReference type="Proteomes" id="UP000305906">
    <property type="component" value="Unassembled WGS sequence"/>
</dbReference>
<feature type="signal peptide" evidence="1">
    <location>
        <begin position="1"/>
        <end position="28"/>
    </location>
</feature>
<protein>
    <submittedName>
        <fullName evidence="2">Uncharacterized protein</fullName>
    </submittedName>
</protein>
<evidence type="ECO:0000256" key="1">
    <source>
        <dbReference type="SAM" id="SignalP"/>
    </source>
</evidence>
<gene>
    <name evidence="2" type="ORF">FE633_43875</name>
</gene>
<reference evidence="2 3" key="1">
    <citation type="submission" date="2019-05" db="EMBL/GenBank/DDBJ databases">
        <title>Streptomyces sp. NEAU-C151, a novel actinomycete isolated from soil.</title>
        <authorList>
            <person name="Han L."/>
            <person name="Jiang H."/>
        </authorList>
    </citation>
    <scope>NUCLEOTIDE SEQUENCE [LARGE SCALE GENOMIC DNA]</scope>
    <source>
        <strain evidence="2 3">NEAU-C151</strain>
    </source>
</reference>
<proteinExistence type="predicted"/>
<accession>A0A5R9FHC5</accession>
<keyword evidence="1" id="KW-0732">Signal</keyword>
<organism evidence="2 3">
    <name type="scientific">Streptomyces montanus</name>
    <dbReference type="NCBI Taxonomy" id="2580423"/>
    <lineage>
        <taxon>Bacteria</taxon>
        <taxon>Bacillati</taxon>
        <taxon>Actinomycetota</taxon>
        <taxon>Actinomycetes</taxon>
        <taxon>Kitasatosporales</taxon>
        <taxon>Streptomycetaceae</taxon>
        <taxon>Streptomyces</taxon>
    </lineage>
</organism>
<dbReference type="EMBL" id="VBZC01000095">
    <property type="protein sequence ID" value="TLS39984.1"/>
    <property type="molecule type" value="Genomic_DNA"/>
</dbReference>
<feature type="chain" id="PRO_5024438012" evidence="1">
    <location>
        <begin position="29"/>
        <end position="110"/>
    </location>
</feature>
<evidence type="ECO:0000313" key="2">
    <source>
        <dbReference type="EMBL" id="TLS39984.1"/>
    </source>
</evidence>
<evidence type="ECO:0000313" key="3">
    <source>
        <dbReference type="Proteomes" id="UP000305906"/>
    </source>
</evidence>
<dbReference type="AlphaFoldDB" id="A0A5R9FHC5"/>
<name>A0A5R9FHC5_9ACTN</name>
<sequence length="110" mass="10830">MRTLSRRLALTPLLVAAACLTAAAPASAGPPAEPPSLRPVAAPAAAAAPASCDIDSSDVTGLQEAIDACVQSRLEMSLGATSLTADMIEAALVEIGPGIGLEVGLEIGLP</sequence>
<dbReference type="PROSITE" id="PS51257">
    <property type="entry name" value="PROKAR_LIPOPROTEIN"/>
    <property type="match status" value="1"/>
</dbReference>